<organism evidence="2 3">
    <name type="scientific">Araneus ventricosus</name>
    <name type="common">Orbweaver spider</name>
    <name type="synonym">Epeira ventricosa</name>
    <dbReference type="NCBI Taxonomy" id="182803"/>
    <lineage>
        <taxon>Eukaryota</taxon>
        <taxon>Metazoa</taxon>
        <taxon>Ecdysozoa</taxon>
        <taxon>Arthropoda</taxon>
        <taxon>Chelicerata</taxon>
        <taxon>Arachnida</taxon>
        <taxon>Araneae</taxon>
        <taxon>Araneomorphae</taxon>
        <taxon>Entelegynae</taxon>
        <taxon>Araneoidea</taxon>
        <taxon>Araneidae</taxon>
        <taxon>Araneus</taxon>
    </lineage>
</organism>
<dbReference type="Proteomes" id="UP000499080">
    <property type="component" value="Unassembled WGS sequence"/>
</dbReference>
<feature type="region of interest" description="Disordered" evidence="1">
    <location>
        <begin position="70"/>
        <end position="89"/>
    </location>
</feature>
<evidence type="ECO:0000256" key="1">
    <source>
        <dbReference type="SAM" id="MobiDB-lite"/>
    </source>
</evidence>
<gene>
    <name evidence="2" type="ORF">AVEN_129490_1</name>
</gene>
<comment type="caution">
    <text evidence="2">The sequence shown here is derived from an EMBL/GenBank/DDBJ whole genome shotgun (WGS) entry which is preliminary data.</text>
</comment>
<evidence type="ECO:0000313" key="2">
    <source>
        <dbReference type="EMBL" id="GBN78738.1"/>
    </source>
</evidence>
<evidence type="ECO:0000313" key="3">
    <source>
        <dbReference type="Proteomes" id="UP000499080"/>
    </source>
</evidence>
<accession>A0A4Y2RSM2</accession>
<dbReference type="EMBL" id="BGPR01018288">
    <property type="protein sequence ID" value="GBN78738.1"/>
    <property type="molecule type" value="Genomic_DNA"/>
</dbReference>
<reference evidence="2 3" key="1">
    <citation type="journal article" date="2019" name="Sci. Rep.">
        <title>Orb-weaving spider Araneus ventricosus genome elucidates the spidroin gene catalogue.</title>
        <authorList>
            <person name="Kono N."/>
            <person name="Nakamura H."/>
            <person name="Ohtoshi R."/>
            <person name="Moran D.A.P."/>
            <person name="Shinohara A."/>
            <person name="Yoshida Y."/>
            <person name="Fujiwara M."/>
            <person name="Mori M."/>
            <person name="Tomita M."/>
            <person name="Arakawa K."/>
        </authorList>
    </citation>
    <scope>NUCLEOTIDE SEQUENCE [LARGE SCALE GENOMIC DNA]</scope>
</reference>
<name>A0A4Y2RSM2_ARAVE</name>
<dbReference type="AlphaFoldDB" id="A0A4Y2RSM2"/>
<proteinExistence type="predicted"/>
<keyword evidence="3" id="KW-1185">Reference proteome</keyword>
<protein>
    <submittedName>
        <fullName evidence="2">Uncharacterized protein</fullName>
    </submittedName>
</protein>
<sequence>MYDFVPHEPGSIGHNSEYFILQEYLAINKRVLLIFRLPLSESAAQAKRTDVAGSRRFPSGLSPSLSIAELQEGTGGSSRNEIHPKQRSQSVKAHSHCILITVQTSIRASFLYSESLHLFSVPPAHTLLLQFSATSFTANSTSKSHDPYLFTFSLPFRTYIP</sequence>